<dbReference type="PANTHER" id="PTHR43133:SF46">
    <property type="entry name" value="RNA POLYMERASE SIGMA-70 FACTOR ECF SUBFAMILY"/>
    <property type="match status" value="1"/>
</dbReference>
<dbReference type="Proteomes" id="UP001549749">
    <property type="component" value="Unassembled WGS sequence"/>
</dbReference>
<sequence>MHNNILQPFESIHYSERYFQLFKEGDERGLNYIYNLLINPVLRFASKIIQDEFEIKTIVQDAFLITWLHRSTIKNFMHIKAYIYNRVRWDCYSYLKGSINKTRRWMISLEHYQENGLSLAVHDPEKEIAHQEQILAEQEQIQLIEQAIPYLPENKKTLIELRRRGFSYKKIARDAGLSYQNIIHREKAIIKELKSITIRLEKVATASKKKPEISITDYEIYLSPLQTQILKLHYENYLSINQISIELHLTQFQIIEQHFKAMQKIKRLKRGRKRKHFK</sequence>
<dbReference type="InterPro" id="IPR013324">
    <property type="entry name" value="RNA_pol_sigma_r3/r4-like"/>
</dbReference>
<evidence type="ECO:0000256" key="3">
    <source>
        <dbReference type="ARBA" id="ARBA00023082"/>
    </source>
</evidence>
<reference evidence="5 6" key="1">
    <citation type="submission" date="2024-06" db="EMBL/GenBank/DDBJ databases">
        <title>Chitinophaga defluvii sp. nov., isolated from municipal sewage.</title>
        <authorList>
            <person name="Zhang L."/>
        </authorList>
    </citation>
    <scope>NUCLEOTIDE SEQUENCE [LARGE SCALE GENOMIC DNA]</scope>
    <source>
        <strain evidence="5 6">H8</strain>
    </source>
</reference>
<keyword evidence="4" id="KW-0804">Transcription</keyword>
<evidence type="ECO:0000256" key="1">
    <source>
        <dbReference type="ARBA" id="ARBA00010641"/>
    </source>
</evidence>
<keyword evidence="3" id="KW-0731">Sigma factor</keyword>
<keyword evidence="2" id="KW-0805">Transcription regulation</keyword>
<evidence type="ECO:0000256" key="4">
    <source>
        <dbReference type="ARBA" id="ARBA00023163"/>
    </source>
</evidence>
<dbReference type="InterPro" id="IPR013325">
    <property type="entry name" value="RNA_pol_sigma_r2"/>
</dbReference>
<proteinExistence type="inferred from homology"/>
<accession>A0ABV2T132</accession>
<dbReference type="RefSeq" id="WP_354659373.1">
    <property type="nucleotide sequence ID" value="NZ_JBEXAC010000001.1"/>
</dbReference>
<organism evidence="5 6">
    <name type="scientific">Chitinophaga defluvii</name>
    <dbReference type="NCBI Taxonomy" id="3163343"/>
    <lineage>
        <taxon>Bacteria</taxon>
        <taxon>Pseudomonadati</taxon>
        <taxon>Bacteroidota</taxon>
        <taxon>Chitinophagia</taxon>
        <taxon>Chitinophagales</taxon>
        <taxon>Chitinophagaceae</taxon>
        <taxon>Chitinophaga</taxon>
    </lineage>
</organism>
<dbReference type="InterPro" id="IPR036388">
    <property type="entry name" value="WH-like_DNA-bd_sf"/>
</dbReference>
<dbReference type="SUPFAM" id="SSF88659">
    <property type="entry name" value="Sigma3 and sigma4 domains of RNA polymerase sigma factors"/>
    <property type="match status" value="1"/>
</dbReference>
<dbReference type="InterPro" id="IPR014284">
    <property type="entry name" value="RNA_pol_sigma-70_dom"/>
</dbReference>
<evidence type="ECO:0000256" key="2">
    <source>
        <dbReference type="ARBA" id="ARBA00023015"/>
    </source>
</evidence>
<name>A0ABV2T132_9BACT</name>
<dbReference type="SUPFAM" id="SSF88946">
    <property type="entry name" value="Sigma2 domain of RNA polymerase sigma factors"/>
    <property type="match status" value="1"/>
</dbReference>
<dbReference type="Gene3D" id="1.10.10.10">
    <property type="entry name" value="Winged helix-like DNA-binding domain superfamily/Winged helix DNA-binding domain"/>
    <property type="match status" value="1"/>
</dbReference>
<evidence type="ECO:0000313" key="5">
    <source>
        <dbReference type="EMBL" id="MET6996732.1"/>
    </source>
</evidence>
<evidence type="ECO:0000313" key="6">
    <source>
        <dbReference type="Proteomes" id="UP001549749"/>
    </source>
</evidence>
<dbReference type="InterPro" id="IPR039425">
    <property type="entry name" value="RNA_pol_sigma-70-like"/>
</dbReference>
<dbReference type="EMBL" id="JBEXAC010000001">
    <property type="protein sequence ID" value="MET6996732.1"/>
    <property type="molecule type" value="Genomic_DNA"/>
</dbReference>
<dbReference type="Gene3D" id="1.10.1740.10">
    <property type="match status" value="1"/>
</dbReference>
<keyword evidence="6" id="KW-1185">Reference proteome</keyword>
<comment type="caution">
    <text evidence="5">The sequence shown here is derived from an EMBL/GenBank/DDBJ whole genome shotgun (WGS) entry which is preliminary data.</text>
</comment>
<protein>
    <submittedName>
        <fullName evidence="5">Sigma-70 family RNA polymerase sigma factor</fullName>
    </submittedName>
</protein>
<dbReference type="NCBIfam" id="TIGR02937">
    <property type="entry name" value="sigma70-ECF"/>
    <property type="match status" value="1"/>
</dbReference>
<gene>
    <name evidence="5" type="ORF">ABR189_05115</name>
</gene>
<dbReference type="PANTHER" id="PTHR43133">
    <property type="entry name" value="RNA POLYMERASE ECF-TYPE SIGMA FACTO"/>
    <property type="match status" value="1"/>
</dbReference>
<comment type="similarity">
    <text evidence="1">Belongs to the sigma-70 factor family. ECF subfamily.</text>
</comment>